<dbReference type="InterPro" id="IPR011042">
    <property type="entry name" value="6-blade_b-propeller_TolB-like"/>
</dbReference>
<comment type="caution">
    <text evidence="1">The sequence shown here is derived from an EMBL/GenBank/DDBJ whole genome shotgun (WGS) entry which is preliminary data.</text>
</comment>
<organism evidence="1 2">
    <name type="scientific">Streptomyces tardus</name>
    <dbReference type="NCBI Taxonomy" id="2780544"/>
    <lineage>
        <taxon>Bacteria</taxon>
        <taxon>Bacillati</taxon>
        <taxon>Actinomycetota</taxon>
        <taxon>Actinomycetes</taxon>
        <taxon>Kitasatosporales</taxon>
        <taxon>Streptomycetaceae</taxon>
        <taxon>Streptomyces</taxon>
    </lineage>
</organism>
<evidence type="ECO:0000313" key="1">
    <source>
        <dbReference type="EMBL" id="MBU7598856.1"/>
    </source>
</evidence>
<sequence>MDAEGNLYVGRHFSASILKVRADGTVDEQWTEAADVFGTNGVEIVGDQLYASVIIDLRASVVRVPLDDPSSHEKVAELGPGPLDLKVLDDLVGFDGGLAVTAFLSGELIRLAPSTGESCTLTDRVLMPTSVRTPEGFGDHDPARQLFVTEASGRILKVTVG</sequence>
<dbReference type="Gene3D" id="2.120.10.30">
    <property type="entry name" value="TolB, C-terminal domain"/>
    <property type="match status" value="1"/>
</dbReference>
<keyword evidence="2" id="KW-1185">Reference proteome</keyword>
<reference evidence="1" key="1">
    <citation type="submission" date="2021-06" db="EMBL/GenBank/DDBJ databases">
        <title>Sequencing of actinobacteria type strains.</title>
        <authorList>
            <person name="Nguyen G.-S."/>
            <person name="Wentzel A."/>
        </authorList>
    </citation>
    <scope>NUCLEOTIDE SEQUENCE</scope>
    <source>
        <strain evidence="1">P38-E01</strain>
    </source>
</reference>
<evidence type="ECO:0008006" key="3">
    <source>
        <dbReference type="Google" id="ProtNLM"/>
    </source>
</evidence>
<dbReference type="AlphaFoldDB" id="A0A949JF58"/>
<protein>
    <recommendedName>
        <fullName evidence="3">SMP-30/Gluconolactonase/LRE-like region domain-containing protein</fullName>
    </recommendedName>
</protein>
<dbReference type="SUPFAM" id="SSF63829">
    <property type="entry name" value="Calcium-dependent phosphotriesterase"/>
    <property type="match status" value="1"/>
</dbReference>
<proteinExistence type="predicted"/>
<name>A0A949JF58_9ACTN</name>
<dbReference type="RefSeq" id="WP_211043382.1">
    <property type="nucleotide sequence ID" value="NZ_JAELVF020000001.1"/>
</dbReference>
<gene>
    <name evidence="1" type="ORF">JGS22_014845</name>
</gene>
<dbReference type="Proteomes" id="UP000694501">
    <property type="component" value="Unassembled WGS sequence"/>
</dbReference>
<dbReference type="EMBL" id="JAELVF020000001">
    <property type="protein sequence ID" value="MBU7598856.1"/>
    <property type="molecule type" value="Genomic_DNA"/>
</dbReference>
<evidence type="ECO:0000313" key="2">
    <source>
        <dbReference type="Proteomes" id="UP000694501"/>
    </source>
</evidence>
<accession>A0A949JF58</accession>